<gene>
    <name evidence="3" type="ORF">STSP_34260</name>
</gene>
<evidence type="ECO:0000256" key="2">
    <source>
        <dbReference type="SAM" id="Phobius"/>
    </source>
</evidence>
<reference evidence="3 4" key="1">
    <citation type="submission" date="2015-12" db="EMBL/GenBank/DDBJ databases">
        <title>Genome sequence of Streptomyces sp. G25.</title>
        <authorList>
            <person name="Poehlein A."/>
            <person name="Roettig A."/>
            <person name="Hiessl S."/>
            <person name="Hauschild P."/>
            <person name="Schauer J."/>
            <person name="Madkour M.H."/>
            <person name="Al-Ansari A.M."/>
            <person name="Almakishah N.H."/>
            <person name="Steinbuechel A."/>
            <person name="Daniel R."/>
        </authorList>
    </citation>
    <scope>NUCLEOTIDE SEQUENCE [LARGE SCALE GENOMIC DNA]</scope>
    <source>
        <strain evidence="4">G25(2015)</strain>
    </source>
</reference>
<keyword evidence="2" id="KW-1133">Transmembrane helix</keyword>
<dbReference type="STRING" id="1716141.STSP_34260"/>
<keyword evidence="4" id="KW-1185">Reference proteome</keyword>
<name>A0A177HQJ9_9ACTN</name>
<comment type="caution">
    <text evidence="3">The sequence shown here is derived from an EMBL/GenBank/DDBJ whole genome shotgun (WGS) entry which is preliminary data.</text>
</comment>
<dbReference type="PATRIC" id="fig|1716141.3.peg.3599"/>
<keyword evidence="2" id="KW-0472">Membrane</keyword>
<dbReference type="EMBL" id="LOHS01000080">
    <property type="protein sequence ID" value="OAH13271.1"/>
    <property type="molecule type" value="Genomic_DNA"/>
</dbReference>
<keyword evidence="2" id="KW-0812">Transmembrane</keyword>
<dbReference type="AlphaFoldDB" id="A0A177HQJ9"/>
<feature type="region of interest" description="Disordered" evidence="1">
    <location>
        <begin position="1"/>
        <end position="56"/>
    </location>
</feature>
<organism evidence="3 4">
    <name type="scientific">Streptomyces jeddahensis</name>
    <dbReference type="NCBI Taxonomy" id="1716141"/>
    <lineage>
        <taxon>Bacteria</taxon>
        <taxon>Bacillati</taxon>
        <taxon>Actinomycetota</taxon>
        <taxon>Actinomycetes</taxon>
        <taxon>Kitasatosporales</taxon>
        <taxon>Streptomycetaceae</taxon>
        <taxon>Streptomyces</taxon>
    </lineage>
</organism>
<protein>
    <submittedName>
        <fullName evidence="3">Uncharacterized protein</fullName>
    </submittedName>
</protein>
<evidence type="ECO:0000313" key="3">
    <source>
        <dbReference type="EMBL" id="OAH13271.1"/>
    </source>
</evidence>
<evidence type="ECO:0000256" key="1">
    <source>
        <dbReference type="SAM" id="MobiDB-lite"/>
    </source>
</evidence>
<proteinExistence type="predicted"/>
<accession>A0A177HQJ9</accession>
<sequence length="148" mass="15825">MNDTTPDRTEPGRTEQDAMEPDRTEALNSTEELNRRELNRTEAAGVDPGRTATAHDRTELELRAALEALAGGVQAAPDAYRTARGDWLRRERRRRLVLAVLITVVFALATLIGLWVLNQAPSDPGVIFSDARTAAQAAAGSGSGSGSG</sequence>
<evidence type="ECO:0000313" key="4">
    <source>
        <dbReference type="Proteomes" id="UP000077381"/>
    </source>
</evidence>
<feature type="compositionally biased region" description="Basic and acidic residues" evidence="1">
    <location>
        <begin position="1"/>
        <end position="25"/>
    </location>
</feature>
<feature type="transmembrane region" description="Helical" evidence="2">
    <location>
        <begin position="96"/>
        <end position="117"/>
    </location>
</feature>
<dbReference type="Proteomes" id="UP000077381">
    <property type="component" value="Unassembled WGS sequence"/>
</dbReference>